<protein>
    <submittedName>
        <fullName evidence="1">Transcriptional regulator</fullName>
    </submittedName>
</protein>
<organism evidence="1 2">
    <name type="scientific">Aquirufa salirivi</name>
    <dbReference type="NCBI Taxonomy" id="3104729"/>
    <lineage>
        <taxon>Bacteria</taxon>
        <taxon>Pseudomonadati</taxon>
        <taxon>Bacteroidota</taxon>
        <taxon>Cytophagia</taxon>
        <taxon>Cytophagales</taxon>
        <taxon>Flectobacillaceae</taxon>
        <taxon>Aquirufa</taxon>
    </lineage>
</organism>
<gene>
    <name evidence="1" type="ORF">U0R11_11400</name>
</gene>
<sequence>MEAVITADIINSRGVSPDIWLPTLKNVLNTLGEEYTTWELYRGDSIQLISTPIQALDWAILLKSTLKQVPNLDIRIAIGIGTITYRSEKVSESNGLAFIHSGEVFDALGKNTLAIKTPWEELNKVITIMLDLATLTMNDWKPAMAEIFKQQWENPETKQIDIAKALNKKQSNISYSLKKAGYEEILHTVTYYKNEIEKLCYS</sequence>
<reference evidence="1 2" key="1">
    <citation type="submission" date="2024-07" db="EMBL/GenBank/DDBJ databases">
        <authorList>
            <person name="Pitt A."/>
            <person name="Hahn M.W."/>
        </authorList>
    </citation>
    <scope>NUCLEOTIDE SEQUENCE [LARGE SCALE GENOMIC DNA]</scope>
    <source>
        <strain evidence="1 2">1-SAACH-A3</strain>
    </source>
</reference>
<proteinExistence type="predicted"/>
<evidence type="ECO:0000313" key="2">
    <source>
        <dbReference type="Proteomes" id="UP001623558"/>
    </source>
</evidence>
<accession>A0ABW8RW61</accession>
<keyword evidence="2" id="KW-1185">Reference proteome</keyword>
<dbReference type="Proteomes" id="UP001623558">
    <property type="component" value="Unassembled WGS sequence"/>
</dbReference>
<comment type="caution">
    <text evidence="1">The sequence shown here is derived from an EMBL/GenBank/DDBJ whole genome shotgun (WGS) entry which is preliminary data.</text>
</comment>
<evidence type="ECO:0000313" key="1">
    <source>
        <dbReference type="EMBL" id="MFL0162998.1"/>
    </source>
</evidence>
<dbReference type="RefSeq" id="WP_406751803.1">
    <property type="nucleotide sequence ID" value="NZ_JBEWZH010000008.1"/>
</dbReference>
<name>A0ABW8RW61_9BACT</name>
<dbReference type="EMBL" id="JBEWZH010000008">
    <property type="protein sequence ID" value="MFL0162998.1"/>
    <property type="molecule type" value="Genomic_DNA"/>
</dbReference>